<gene>
    <name evidence="1" type="ORF">T03_3132</name>
</gene>
<sequence>MKYNQQYAALEFSGNLSSSMPLPVENISCICHAIHLNQIATKDACVSISVTRDGGAATVSPINLNLCV</sequence>
<name>A0A0V1C822_TRIBR</name>
<dbReference type="Proteomes" id="UP000054653">
    <property type="component" value="Unassembled WGS sequence"/>
</dbReference>
<evidence type="ECO:0000313" key="2">
    <source>
        <dbReference type="Proteomes" id="UP000054653"/>
    </source>
</evidence>
<comment type="caution">
    <text evidence="1">The sequence shown here is derived from an EMBL/GenBank/DDBJ whole genome shotgun (WGS) entry which is preliminary data.</text>
</comment>
<dbReference type="EMBL" id="JYDI01000356">
    <property type="protein sequence ID" value="KRY45483.1"/>
    <property type="molecule type" value="Genomic_DNA"/>
</dbReference>
<accession>A0A0V1C822</accession>
<dbReference type="AlphaFoldDB" id="A0A0V1C822"/>
<protein>
    <submittedName>
        <fullName evidence="1">Uncharacterized protein</fullName>
    </submittedName>
</protein>
<proteinExistence type="predicted"/>
<reference evidence="1 2" key="1">
    <citation type="submission" date="2015-01" db="EMBL/GenBank/DDBJ databases">
        <title>Evolution of Trichinella species and genotypes.</title>
        <authorList>
            <person name="Korhonen P.K."/>
            <person name="Edoardo P."/>
            <person name="Giuseppe L.R."/>
            <person name="Gasser R.B."/>
        </authorList>
    </citation>
    <scope>NUCLEOTIDE SEQUENCE [LARGE SCALE GENOMIC DNA]</scope>
    <source>
        <strain evidence="1">ISS120</strain>
    </source>
</reference>
<keyword evidence="2" id="KW-1185">Reference proteome</keyword>
<organism evidence="1 2">
    <name type="scientific">Trichinella britovi</name>
    <name type="common">Parasitic roundworm</name>
    <dbReference type="NCBI Taxonomy" id="45882"/>
    <lineage>
        <taxon>Eukaryota</taxon>
        <taxon>Metazoa</taxon>
        <taxon>Ecdysozoa</taxon>
        <taxon>Nematoda</taxon>
        <taxon>Enoplea</taxon>
        <taxon>Dorylaimia</taxon>
        <taxon>Trichinellida</taxon>
        <taxon>Trichinellidae</taxon>
        <taxon>Trichinella</taxon>
    </lineage>
</organism>
<evidence type="ECO:0000313" key="1">
    <source>
        <dbReference type="EMBL" id="KRY45483.1"/>
    </source>
</evidence>